<dbReference type="InterPro" id="IPR041698">
    <property type="entry name" value="Methyltransf_25"/>
</dbReference>
<evidence type="ECO:0000259" key="2">
    <source>
        <dbReference type="Pfam" id="PF13649"/>
    </source>
</evidence>
<dbReference type="InterPro" id="IPR029063">
    <property type="entry name" value="SAM-dependent_MTases_sf"/>
</dbReference>
<evidence type="ECO:0000313" key="3">
    <source>
        <dbReference type="EMBL" id="GLR14822.1"/>
    </source>
</evidence>
<dbReference type="Proteomes" id="UP001156706">
    <property type="component" value="Unassembled WGS sequence"/>
</dbReference>
<feature type="domain" description="Methyltransferase" evidence="2">
    <location>
        <begin position="51"/>
        <end position="149"/>
    </location>
</feature>
<evidence type="ECO:0000313" key="4">
    <source>
        <dbReference type="Proteomes" id="UP001156706"/>
    </source>
</evidence>
<reference evidence="4" key="1">
    <citation type="journal article" date="2019" name="Int. J. Syst. Evol. Microbiol.">
        <title>The Global Catalogue of Microorganisms (GCM) 10K type strain sequencing project: providing services to taxonomists for standard genome sequencing and annotation.</title>
        <authorList>
            <consortium name="The Broad Institute Genomics Platform"/>
            <consortium name="The Broad Institute Genome Sequencing Center for Infectious Disease"/>
            <person name="Wu L."/>
            <person name="Ma J."/>
        </authorList>
    </citation>
    <scope>NUCLEOTIDE SEQUENCE [LARGE SCALE GENOMIC DNA]</scope>
    <source>
        <strain evidence="4">NBRC 110044</strain>
    </source>
</reference>
<sequence length="235" mass="25988">MNTPSEQGVRYDARHAAAYDRKIRQLIPGYEALHMLSTHVLAEQLPAKAHILVSGSGSGEEVLRYAQMRADWLIDGVDPSEEMHAVALAKCREAGIAQRIKLLQGRPDSMALAEGYDAVTSLLVMHFLPDDGSKDRYLHALAMALRPGGVLLLADWVGQRGEAECEAMFRVWRRQQDATRDRPDQVELDFSHLDQHVYPVSAQRRAALLAQAGLTAGACYWQALGLSAIVAYKRA</sequence>
<dbReference type="SUPFAM" id="SSF53335">
    <property type="entry name" value="S-adenosyl-L-methionine-dependent methyltransferases"/>
    <property type="match status" value="1"/>
</dbReference>
<gene>
    <name evidence="3" type="ORF">GCM10007907_36120</name>
</gene>
<evidence type="ECO:0000256" key="1">
    <source>
        <dbReference type="ARBA" id="ARBA00022679"/>
    </source>
</evidence>
<dbReference type="RefSeq" id="WP_284197889.1">
    <property type="nucleotide sequence ID" value="NZ_BSOG01000005.1"/>
</dbReference>
<organism evidence="3 4">
    <name type="scientific">Chitinimonas prasina</name>
    <dbReference type="NCBI Taxonomy" id="1434937"/>
    <lineage>
        <taxon>Bacteria</taxon>
        <taxon>Pseudomonadati</taxon>
        <taxon>Pseudomonadota</taxon>
        <taxon>Betaproteobacteria</taxon>
        <taxon>Neisseriales</taxon>
        <taxon>Chitinibacteraceae</taxon>
        <taxon>Chitinimonas</taxon>
    </lineage>
</organism>
<name>A0ABQ5YIJ7_9NEIS</name>
<dbReference type="PANTHER" id="PTHR43861">
    <property type="entry name" value="TRANS-ACONITATE 2-METHYLTRANSFERASE-RELATED"/>
    <property type="match status" value="1"/>
</dbReference>
<dbReference type="CDD" id="cd02440">
    <property type="entry name" value="AdoMet_MTases"/>
    <property type="match status" value="1"/>
</dbReference>
<keyword evidence="1" id="KW-0808">Transferase</keyword>
<protein>
    <recommendedName>
        <fullName evidence="2">Methyltransferase domain-containing protein</fullName>
    </recommendedName>
</protein>
<proteinExistence type="predicted"/>
<comment type="caution">
    <text evidence="3">The sequence shown here is derived from an EMBL/GenBank/DDBJ whole genome shotgun (WGS) entry which is preliminary data.</text>
</comment>
<accession>A0ABQ5YIJ7</accession>
<keyword evidence="4" id="KW-1185">Reference proteome</keyword>
<dbReference type="Pfam" id="PF13649">
    <property type="entry name" value="Methyltransf_25"/>
    <property type="match status" value="1"/>
</dbReference>
<dbReference type="Gene3D" id="3.40.50.150">
    <property type="entry name" value="Vaccinia Virus protein VP39"/>
    <property type="match status" value="1"/>
</dbReference>
<dbReference type="EMBL" id="BSOG01000005">
    <property type="protein sequence ID" value="GLR14822.1"/>
    <property type="molecule type" value="Genomic_DNA"/>
</dbReference>